<reference evidence="2" key="1">
    <citation type="submission" date="2018-02" db="EMBL/GenBank/DDBJ databases">
        <title>Rhizophora mucronata_Transcriptome.</title>
        <authorList>
            <person name="Meera S.P."/>
            <person name="Sreeshan A."/>
            <person name="Augustine A."/>
        </authorList>
    </citation>
    <scope>NUCLEOTIDE SEQUENCE</scope>
    <source>
        <tissue evidence="2">Leaf</tissue>
    </source>
</reference>
<sequence>MSSLSQTIDSFSPYHSILIHLLIVSILTFLSCYNLV</sequence>
<dbReference type="EMBL" id="GGEC01056190">
    <property type="protein sequence ID" value="MBX36674.1"/>
    <property type="molecule type" value="Transcribed_RNA"/>
</dbReference>
<keyword evidence="1" id="KW-0812">Transmembrane</keyword>
<evidence type="ECO:0000313" key="2">
    <source>
        <dbReference type="EMBL" id="MBX36674.1"/>
    </source>
</evidence>
<organism evidence="2">
    <name type="scientific">Rhizophora mucronata</name>
    <name type="common">Asiatic mangrove</name>
    <dbReference type="NCBI Taxonomy" id="61149"/>
    <lineage>
        <taxon>Eukaryota</taxon>
        <taxon>Viridiplantae</taxon>
        <taxon>Streptophyta</taxon>
        <taxon>Embryophyta</taxon>
        <taxon>Tracheophyta</taxon>
        <taxon>Spermatophyta</taxon>
        <taxon>Magnoliopsida</taxon>
        <taxon>eudicotyledons</taxon>
        <taxon>Gunneridae</taxon>
        <taxon>Pentapetalae</taxon>
        <taxon>rosids</taxon>
        <taxon>fabids</taxon>
        <taxon>Malpighiales</taxon>
        <taxon>Rhizophoraceae</taxon>
        <taxon>Rhizophora</taxon>
    </lineage>
</organism>
<keyword evidence="1" id="KW-0472">Membrane</keyword>
<protein>
    <submittedName>
        <fullName evidence="2">Uncharacterized protein</fullName>
    </submittedName>
</protein>
<proteinExistence type="predicted"/>
<keyword evidence="1" id="KW-1133">Transmembrane helix</keyword>
<name>A0A2P2N2H5_RHIMU</name>
<dbReference type="AlphaFoldDB" id="A0A2P2N2H5"/>
<evidence type="ECO:0000256" key="1">
    <source>
        <dbReference type="SAM" id="Phobius"/>
    </source>
</evidence>
<feature type="transmembrane region" description="Helical" evidence="1">
    <location>
        <begin position="12"/>
        <end position="33"/>
    </location>
</feature>
<accession>A0A2P2N2H5</accession>